<gene>
    <name evidence="7" type="ORF">THRCLA_06598</name>
</gene>
<accession>A0A1V9ZME7</accession>
<keyword evidence="3" id="KW-1015">Disulfide bond</keyword>
<keyword evidence="4" id="KW-0325">Glycoprotein</keyword>
<keyword evidence="5" id="KW-0812">Transmembrane</keyword>
<feature type="domain" description="LNR" evidence="6">
    <location>
        <begin position="573"/>
        <end position="604"/>
    </location>
</feature>
<keyword evidence="5" id="KW-0472">Membrane</keyword>
<protein>
    <recommendedName>
        <fullName evidence="6">LNR domain-containing protein</fullName>
    </recommendedName>
</protein>
<evidence type="ECO:0000313" key="7">
    <source>
        <dbReference type="EMBL" id="OQR99164.1"/>
    </source>
</evidence>
<feature type="transmembrane region" description="Helical" evidence="5">
    <location>
        <begin position="136"/>
        <end position="156"/>
    </location>
</feature>
<evidence type="ECO:0000256" key="2">
    <source>
        <dbReference type="ARBA" id="ARBA00022737"/>
    </source>
</evidence>
<keyword evidence="8" id="KW-1185">Reference proteome</keyword>
<dbReference type="STRING" id="74557.A0A1V9ZME7"/>
<proteinExistence type="predicted"/>
<dbReference type="PANTHER" id="PTHR48051:SF1">
    <property type="entry name" value="RAS SUPPRESSOR PROTEIN 1"/>
    <property type="match status" value="1"/>
</dbReference>
<dbReference type="Gene3D" id="3.30.300.320">
    <property type="match status" value="1"/>
</dbReference>
<dbReference type="PANTHER" id="PTHR48051">
    <property type="match status" value="1"/>
</dbReference>
<evidence type="ECO:0000256" key="4">
    <source>
        <dbReference type="ARBA" id="ARBA00023180"/>
    </source>
</evidence>
<evidence type="ECO:0000256" key="1">
    <source>
        <dbReference type="ARBA" id="ARBA00022614"/>
    </source>
</evidence>
<keyword evidence="2" id="KW-0677">Repeat</keyword>
<dbReference type="InterPro" id="IPR000800">
    <property type="entry name" value="Notch_dom"/>
</dbReference>
<reference evidence="7 8" key="1">
    <citation type="journal article" date="2014" name="Genome Biol. Evol.">
        <title>The secreted proteins of Achlya hypogyna and Thraustotheca clavata identify the ancestral oomycete secretome and reveal gene acquisitions by horizontal gene transfer.</title>
        <authorList>
            <person name="Misner I."/>
            <person name="Blouin N."/>
            <person name="Leonard G."/>
            <person name="Richards T.A."/>
            <person name="Lane C.E."/>
        </authorList>
    </citation>
    <scope>NUCLEOTIDE SEQUENCE [LARGE SCALE GENOMIC DNA]</scope>
    <source>
        <strain evidence="7 8">ATCC 34112</strain>
    </source>
</reference>
<dbReference type="Gene3D" id="3.80.10.10">
    <property type="entry name" value="Ribonuclease Inhibitor"/>
    <property type="match status" value="1"/>
</dbReference>
<name>A0A1V9ZME7_9STRA</name>
<feature type="transmembrane region" description="Helical" evidence="5">
    <location>
        <begin position="24"/>
        <end position="47"/>
    </location>
</feature>
<sequence length="610" mass="69185">MVKQLDEPLFLSSQTIEQTFRRPFLIVCFIKYIASGAYLLIFGATMIFSNPSVQVKLGIFAMKTLSGPLYCIFGIFHVLGAIEMLCPPRLRRLCNPSFKRISDLTSLPAFNQIVQALVTIVQIIQAYKLSFCTETWLAPTIYIFIVSLSCFLNPWLYYSSNMFIKQYLVLFIQSLFDFALATGLYLIYVVPTVLYVTYTDPRVAYSMHWITEYLMFLRRLLPNTPLDLIEKCLLVFMSFVSSRRFVYKMLSIEPPQVAPSIMHLHARQSSSHLHALLSVRNFLAFHNQPRLLHLFLGYKLLLGVFALSITIQGFLHSSECPKGCQFMIAPWFRSGCHCGYYYIRCDGTSSVDFKAHLSTESIGTDLFYLHISHCSLVDGFNISYLTPFKQLYGFAIEFSNMETWDRQNHTLWPDSLIALHVRYSQLSTIPPALQTLPPNLQTLSIAGSLNISVVPKEMRNSWLNLTTLVFNDNKFKAIPEWISDLTLLERLVFSTNEISNIPQSLSKLPNLNMLEVATNQISTYPVDMVKSNAKLLVDLSNNPIASVPIQSDMVIVDGSLYCRKFDASGCQSVCSPTCSNQEIGDSICQMNCYHAECNFDGLDCTNGNSQ</sequence>
<dbReference type="EMBL" id="JNBS01001825">
    <property type="protein sequence ID" value="OQR99164.1"/>
    <property type="molecule type" value="Genomic_DNA"/>
</dbReference>
<keyword evidence="1" id="KW-0433">Leucine-rich repeat</keyword>
<dbReference type="SUPFAM" id="SSF52058">
    <property type="entry name" value="L domain-like"/>
    <property type="match status" value="1"/>
</dbReference>
<dbReference type="Proteomes" id="UP000243217">
    <property type="component" value="Unassembled WGS sequence"/>
</dbReference>
<dbReference type="OrthoDB" id="78056at2759"/>
<evidence type="ECO:0000256" key="5">
    <source>
        <dbReference type="SAM" id="Phobius"/>
    </source>
</evidence>
<evidence type="ECO:0000313" key="8">
    <source>
        <dbReference type="Proteomes" id="UP000243217"/>
    </source>
</evidence>
<dbReference type="InterPro" id="IPR032675">
    <property type="entry name" value="LRR_dom_sf"/>
</dbReference>
<dbReference type="Pfam" id="PF00066">
    <property type="entry name" value="Notch"/>
    <property type="match status" value="1"/>
</dbReference>
<organism evidence="7 8">
    <name type="scientific">Thraustotheca clavata</name>
    <dbReference type="NCBI Taxonomy" id="74557"/>
    <lineage>
        <taxon>Eukaryota</taxon>
        <taxon>Sar</taxon>
        <taxon>Stramenopiles</taxon>
        <taxon>Oomycota</taxon>
        <taxon>Saprolegniomycetes</taxon>
        <taxon>Saprolegniales</taxon>
        <taxon>Achlyaceae</taxon>
        <taxon>Thraustotheca</taxon>
    </lineage>
</organism>
<dbReference type="AlphaFoldDB" id="A0A1V9ZME7"/>
<feature type="transmembrane region" description="Helical" evidence="5">
    <location>
        <begin position="291"/>
        <end position="315"/>
    </location>
</feature>
<keyword evidence="5" id="KW-1133">Transmembrane helix</keyword>
<feature type="transmembrane region" description="Helical" evidence="5">
    <location>
        <begin position="67"/>
        <end position="86"/>
    </location>
</feature>
<dbReference type="GO" id="GO:0005737">
    <property type="term" value="C:cytoplasm"/>
    <property type="evidence" value="ECO:0007669"/>
    <property type="project" value="TreeGrafter"/>
</dbReference>
<dbReference type="InterPro" id="IPR050216">
    <property type="entry name" value="LRR_domain-containing"/>
</dbReference>
<evidence type="ECO:0000256" key="3">
    <source>
        <dbReference type="ARBA" id="ARBA00023157"/>
    </source>
</evidence>
<evidence type="ECO:0000259" key="6">
    <source>
        <dbReference type="Pfam" id="PF00066"/>
    </source>
</evidence>
<comment type="caution">
    <text evidence="7">The sequence shown here is derived from an EMBL/GenBank/DDBJ whole genome shotgun (WGS) entry which is preliminary data.</text>
</comment>